<sequence>MKKGIKKLGIVAVAAGLTALALGGCGNSKKADSGEKTITVSVDKNYYKYAESVKGEFEKENHCKVVVKKNPTMDTLQKLSQDEQSGNAADVMLAPYDQVGTLAKQGLLANVTLPTDGRYNSRDKQNVTLKGKQYGDPATIETLVEYYNKDLVKDAPTTFDQLSQMSKDPKYAYAHDKSKNVAFLCQWTNFYNAYGVIKAYGGYVFGDNNTNPKQLGLDTPGAVDGIKYMTSWFNIWPKGMQATTSNENFITSQFTKGKTVVVIDGPWMAQTYKKDGMKDNLGVAALPMLPGNRQYQPFAGGKAWVVNARSNQKALAKKFINYLTTEKNQTLFYKDTQEIPANDQSRAAAVKSGDPLAVAVNNQYQKSDPMPNIPEMTEVWTGAQNLLVNAASGKETPEQAAKQATKQIKQQIKQKYHVN</sequence>
<evidence type="ECO:0000256" key="6">
    <source>
        <dbReference type="SAM" id="MobiDB-lite"/>
    </source>
</evidence>
<name>A0A510WV60_9LACO</name>
<keyword evidence="8" id="KW-1185">Reference proteome</keyword>
<evidence type="ECO:0000256" key="4">
    <source>
        <dbReference type="ARBA" id="ARBA00022729"/>
    </source>
</evidence>
<dbReference type="Pfam" id="PF13416">
    <property type="entry name" value="SBP_bac_8"/>
    <property type="match status" value="1"/>
</dbReference>
<dbReference type="Gene3D" id="3.40.190.10">
    <property type="entry name" value="Periplasmic binding protein-like II"/>
    <property type="match status" value="2"/>
</dbReference>
<feature type="chain" id="PRO_5039753722" description="Maltodextrin-binding protein" evidence="5">
    <location>
        <begin position="24"/>
        <end position="419"/>
    </location>
</feature>
<gene>
    <name evidence="7" type="primary">mdxE</name>
    <name evidence="7" type="ORF">LAV01_12890</name>
</gene>
<dbReference type="EMBL" id="BJUI01000023">
    <property type="protein sequence ID" value="GEK42457.1"/>
    <property type="molecule type" value="Genomic_DNA"/>
</dbReference>
<keyword evidence="3 5" id="KW-0762">Sugar transport</keyword>
<dbReference type="SUPFAM" id="SSF53850">
    <property type="entry name" value="Periplasmic binding protein-like II"/>
    <property type="match status" value="1"/>
</dbReference>
<feature type="compositionally biased region" description="Low complexity" evidence="6">
    <location>
        <begin position="399"/>
        <end position="411"/>
    </location>
</feature>
<keyword evidence="5" id="KW-0449">Lipoprotein</keyword>
<evidence type="ECO:0000256" key="3">
    <source>
        <dbReference type="ARBA" id="ARBA00022597"/>
    </source>
</evidence>
<comment type="similarity">
    <text evidence="1 5">Belongs to the bacterial solute-binding protein 1 family.</text>
</comment>
<reference evidence="7 8" key="1">
    <citation type="submission" date="2019-07" db="EMBL/GenBank/DDBJ databases">
        <title>Whole genome shotgun sequence of Lactobacillus aviarius subsp. aviarius NBRC 102162.</title>
        <authorList>
            <person name="Hosoyama A."/>
            <person name="Uohara A."/>
            <person name="Ohji S."/>
            <person name="Ichikawa N."/>
        </authorList>
    </citation>
    <scope>NUCLEOTIDE SEQUENCE [LARGE SCALE GENOMIC DNA]</scope>
    <source>
        <strain evidence="7 8">NBRC 102162</strain>
    </source>
</reference>
<dbReference type="PANTHER" id="PTHR30061:SF50">
    <property type="entry name" value="MALTOSE_MALTODEXTRIN-BINDING PERIPLASMIC PROTEIN"/>
    <property type="match status" value="1"/>
</dbReference>
<dbReference type="InterPro" id="IPR006060">
    <property type="entry name" value="Maltose/Cyclodextrin-bd"/>
</dbReference>
<dbReference type="GO" id="GO:0042956">
    <property type="term" value="P:maltodextrin transmembrane transport"/>
    <property type="evidence" value="ECO:0007669"/>
    <property type="project" value="TreeGrafter"/>
</dbReference>
<dbReference type="RefSeq" id="WP_057827255.1">
    <property type="nucleotide sequence ID" value="NZ_BAAACL010000012.1"/>
</dbReference>
<evidence type="ECO:0000313" key="8">
    <source>
        <dbReference type="Proteomes" id="UP000321722"/>
    </source>
</evidence>
<accession>A0A510WV60</accession>
<keyword evidence="4 5" id="KW-0732">Signal</keyword>
<dbReference type="GO" id="GO:0055052">
    <property type="term" value="C:ATP-binding cassette (ABC) transporter complex, substrate-binding subunit-containing"/>
    <property type="evidence" value="ECO:0007669"/>
    <property type="project" value="TreeGrafter"/>
</dbReference>
<dbReference type="GO" id="GO:0015768">
    <property type="term" value="P:maltose transport"/>
    <property type="evidence" value="ECO:0007669"/>
    <property type="project" value="TreeGrafter"/>
</dbReference>
<evidence type="ECO:0000256" key="1">
    <source>
        <dbReference type="ARBA" id="ARBA00008520"/>
    </source>
</evidence>
<keyword evidence="5" id="KW-0472">Membrane</keyword>
<comment type="caution">
    <text evidence="7">The sequence shown here is derived from an EMBL/GenBank/DDBJ whole genome shotgun (WGS) entry which is preliminary data.</text>
</comment>
<dbReference type="GO" id="GO:0015144">
    <property type="term" value="F:carbohydrate transmembrane transporter activity"/>
    <property type="evidence" value="ECO:0007669"/>
    <property type="project" value="InterPro"/>
</dbReference>
<dbReference type="Proteomes" id="UP000321722">
    <property type="component" value="Unassembled WGS sequence"/>
</dbReference>
<dbReference type="GO" id="GO:1901982">
    <property type="term" value="F:maltose binding"/>
    <property type="evidence" value="ECO:0007669"/>
    <property type="project" value="TreeGrafter"/>
</dbReference>
<evidence type="ECO:0000256" key="2">
    <source>
        <dbReference type="ARBA" id="ARBA00022448"/>
    </source>
</evidence>
<keyword evidence="2 5" id="KW-0813">Transport</keyword>
<evidence type="ECO:0000256" key="5">
    <source>
        <dbReference type="RuleBase" id="RU365005"/>
    </source>
</evidence>
<dbReference type="AlphaFoldDB" id="A0A510WV60"/>
<feature type="region of interest" description="Disordered" evidence="6">
    <location>
        <begin position="393"/>
        <end position="419"/>
    </location>
</feature>
<dbReference type="PANTHER" id="PTHR30061">
    <property type="entry name" value="MALTOSE-BINDING PERIPLASMIC PROTEIN"/>
    <property type="match status" value="1"/>
</dbReference>
<comment type="subcellular location">
    <subcellularLocation>
        <location evidence="5">Cell membrane</location>
        <topology evidence="5">Lipid-anchor</topology>
    </subcellularLocation>
</comment>
<keyword evidence="5" id="KW-1003">Cell membrane</keyword>
<proteinExistence type="inferred from homology"/>
<dbReference type="GeneID" id="29934138"/>
<protein>
    <recommendedName>
        <fullName evidence="5">Maltodextrin-binding protein</fullName>
    </recommendedName>
</protein>
<evidence type="ECO:0000313" key="7">
    <source>
        <dbReference type="EMBL" id="GEK42457.1"/>
    </source>
</evidence>
<dbReference type="InterPro" id="IPR006059">
    <property type="entry name" value="SBP"/>
</dbReference>
<feature type="signal peptide" evidence="5">
    <location>
        <begin position="1"/>
        <end position="23"/>
    </location>
</feature>
<dbReference type="PRINTS" id="PR00181">
    <property type="entry name" value="MALTOSEBP"/>
</dbReference>
<organism evidence="7 8">
    <name type="scientific">Ligilactobacillus aviarius</name>
    <dbReference type="NCBI Taxonomy" id="1606"/>
    <lineage>
        <taxon>Bacteria</taxon>
        <taxon>Bacillati</taxon>
        <taxon>Bacillota</taxon>
        <taxon>Bacilli</taxon>
        <taxon>Lactobacillales</taxon>
        <taxon>Lactobacillaceae</taxon>
        <taxon>Ligilactobacillus</taxon>
    </lineage>
</organism>
<dbReference type="PROSITE" id="PS51257">
    <property type="entry name" value="PROKAR_LIPOPROTEIN"/>
    <property type="match status" value="1"/>
</dbReference>